<sequence length="75" mass="8319">MRRVIFFALGLLFGATLGATLAFLLAPSSGQSLRKRAERHVRHAWQEAQAAAEAKRKALEAELAAFNKRERAGRK</sequence>
<protein>
    <recommendedName>
        <fullName evidence="4">YtxH domain-containing protein</fullName>
    </recommendedName>
</protein>
<keyword evidence="1" id="KW-0175">Coiled coil</keyword>
<name>A0A2M8PEQ7_9CHLR</name>
<accession>A0A2M8PEQ7</accession>
<dbReference type="Pfam" id="PF12732">
    <property type="entry name" value="YtxH"/>
    <property type="match status" value="1"/>
</dbReference>
<feature type="coiled-coil region" evidence="1">
    <location>
        <begin position="42"/>
        <end position="69"/>
    </location>
</feature>
<evidence type="ECO:0008006" key="4">
    <source>
        <dbReference type="Google" id="ProtNLM"/>
    </source>
</evidence>
<evidence type="ECO:0000313" key="3">
    <source>
        <dbReference type="Proteomes" id="UP000229681"/>
    </source>
</evidence>
<comment type="caution">
    <text evidence="2">The sequence shown here is derived from an EMBL/GenBank/DDBJ whole genome shotgun (WGS) entry which is preliminary data.</text>
</comment>
<proteinExistence type="predicted"/>
<reference evidence="2 3" key="1">
    <citation type="submission" date="2017-11" db="EMBL/GenBank/DDBJ databases">
        <title>Evolution of Phototrophy in the Chloroflexi Phylum Driven by Horizontal Gene Transfer.</title>
        <authorList>
            <person name="Ward L.M."/>
            <person name="Hemp J."/>
            <person name="Shih P.M."/>
            <person name="Mcglynn S.E."/>
            <person name="Fischer W."/>
        </authorList>
    </citation>
    <scope>NUCLEOTIDE SEQUENCE [LARGE SCALE GENOMIC DNA]</scope>
    <source>
        <strain evidence="2">JP3_13</strain>
    </source>
</reference>
<evidence type="ECO:0000313" key="2">
    <source>
        <dbReference type="EMBL" id="PJF36034.1"/>
    </source>
</evidence>
<organism evidence="2 3">
    <name type="scientific">Candidatus Thermofonsia Clade 1 bacterium</name>
    <dbReference type="NCBI Taxonomy" id="2364210"/>
    <lineage>
        <taxon>Bacteria</taxon>
        <taxon>Bacillati</taxon>
        <taxon>Chloroflexota</taxon>
        <taxon>Candidatus Thermofontia</taxon>
        <taxon>Candidatus Thermofonsia Clade 1</taxon>
    </lineage>
</organism>
<gene>
    <name evidence="2" type="ORF">CUN49_07510</name>
</gene>
<dbReference type="InterPro" id="IPR024623">
    <property type="entry name" value="YtxH"/>
</dbReference>
<evidence type="ECO:0000256" key="1">
    <source>
        <dbReference type="SAM" id="Coils"/>
    </source>
</evidence>
<dbReference type="AlphaFoldDB" id="A0A2M8PEQ7"/>
<dbReference type="Proteomes" id="UP000229681">
    <property type="component" value="Unassembled WGS sequence"/>
</dbReference>
<dbReference type="EMBL" id="PGTM01000085">
    <property type="protein sequence ID" value="PJF36034.1"/>
    <property type="molecule type" value="Genomic_DNA"/>
</dbReference>